<organism evidence="2 3">
    <name type="scientific">Klebsormidium nitens</name>
    <name type="common">Green alga</name>
    <name type="synonym">Ulothrix nitens</name>
    <dbReference type="NCBI Taxonomy" id="105231"/>
    <lineage>
        <taxon>Eukaryota</taxon>
        <taxon>Viridiplantae</taxon>
        <taxon>Streptophyta</taxon>
        <taxon>Klebsormidiophyceae</taxon>
        <taxon>Klebsormidiales</taxon>
        <taxon>Klebsormidiaceae</taxon>
        <taxon>Klebsormidium</taxon>
    </lineage>
</organism>
<dbReference type="InterPro" id="IPR012674">
    <property type="entry name" value="Calycin"/>
</dbReference>
<keyword evidence="3" id="KW-1185">Reference proteome</keyword>
<dbReference type="PANTHER" id="PTHR36025">
    <property type="entry name" value="DIHYDROOROTATE DEHYDROGENASE (DUF3598)"/>
    <property type="match status" value="1"/>
</dbReference>
<dbReference type="EMBL" id="DF237351">
    <property type="protein sequence ID" value="GAQ88127.1"/>
    <property type="molecule type" value="Genomic_DNA"/>
</dbReference>
<proteinExistence type="predicted"/>
<sequence>MGVLSGPRKDSGGGRPGGSQGGRGGGRGSSSERSGQAGGRRSGGSGRGGERSGDGRGGKGRGKGRTEGEAKTVAPKEGGLRIKSESVIQEEEPAGTPQWDTFVSSLSGVWEGMAGAFSPITGKMEPLALDEENSYLFDALSHCFVEGGVSVPAKTGGETANGVRRQVFWTVGNAAEKNEGQYQDDVVDDVDVDVEDDVSGLAGERAKLERALAASEGASGEVRKEGGETKEGGDLEEGDELDWEEFEEGDFEEGDEFEEDDDDDMEESQVEDDVMGREPGLIFFEDGSYSRGPLDLLNNVQVDDVDPDSVADDDPQRRKYNFNPASVIEQCVVRGGHRRLRLVHTVGVEGGGLNLMRLAVTEEEWMGPLEMEDISASKESPVVPYSLRESTSSSELEGQWKVFERIATVLHGSEAEDAAGPSAVTVGGPRGDTVTVCYSTREVLRERFDETQGKAKGLKIKGRDEDEDVILLPGGVTSTISVKPEGGLTFGVGWLDEDGTRAFMERSYQANGRLDEVRSGQEVKGGWVGGSM</sequence>
<feature type="compositionally biased region" description="Basic and acidic residues" evidence="1">
    <location>
        <begin position="221"/>
        <end position="233"/>
    </location>
</feature>
<name>A0A1Y1IHD2_KLENI</name>
<feature type="compositionally biased region" description="Gly residues" evidence="1">
    <location>
        <begin position="36"/>
        <end position="47"/>
    </location>
</feature>
<dbReference type="OrthoDB" id="1929023at2759"/>
<dbReference type="SUPFAM" id="SSF50814">
    <property type="entry name" value="Lipocalins"/>
    <property type="match status" value="1"/>
</dbReference>
<evidence type="ECO:0000313" key="2">
    <source>
        <dbReference type="EMBL" id="GAQ88127.1"/>
    </source>
</evidence>
<feature type="region of interest" description="Disordered" evidence="1">
    <location>
        <begin position="211"/>
        <end position="272"/>
    </location>
</feature>
<gene>
    <name evidence="2" type="ORF">KFL_004020130</name>
</gene>
<dbReference type="PANTHER" id="PTHR36025:SF1">
    <property type="entry name" value="DIHYDROOROTATE DEHYDROGENASE (DUF3598)"/>
    <property type="match status" value="1"/>
</dbReference>
<feature type="region of interest" description="Disordered" evidence="1">
    <location>
        <begin position="1"/>
        <end position="98"/>
    </location>
</feature>
<accession>A0A1Y1IHD2</accession>
<feature type="compositionally biased region" description="Gly residues" evidence="1">
    <location>
        <begin position="13"/>
        <end position="28"/>
    </location>
</feature>
<dbReference type="OMA" id="PPYVYLC"/>
<evidence type="ECO:0000313" key="3">
    <source>
        <dbReference type="Proteomes" id="UP000054558"/>
    </source>
</evidence>
<reference evidence="2 3" key="1">
    <citation type="journal article" date="2014" name="Nat. Commun.">
        <title>Klebsormidium flaccidum genome reveals primary factors for plant terrestrial adaptation.</title>
        <authorList>
            <person name="Hori K."/>
            <person name="Maruyama F."/>
            <person name="Fujisawa T."/>
            <person name="Togashi T."/>
            <person name="Yamamoto N."/>
            <person name="Seo M."/>
            <person name="Sato S."/>
            <person name="Yamada T."/>
            <person name="Mori H."/>
            <person name="Tajima N."/>
            <person name="Moriyama T."/>
            <person name="Ikeuchi M."/>
            <person name="Watanabe M."/>
            <person name="Wada H."/>
            <person name="Kobayashi K."/>
            <person name="Saito M."/>
            <person name="Masuda T."/>
            <person name="Sasaki-Sekimoto Y."/>
            <person name="Mashiguchi K."/>
            <person name="Awai K."/>
            <person name="Shimojima M."/>
            <person name="Masuda S."/>
            <person name="Iwai M."/>
            <person name="Nobusawa T."/>
            <person name="Narise T."/>
            <person name="Kondo S."/>
            <person name="Saito H."/>
            <person name="Sato R."/>
            <person name="Murakawa M."/>
            <person name="Ihara Y."/>
            <person name="Oshima-Yamada Y."/>
            <person name="Ohtaka K."/>
            <person name="Satoh M."/>
            <person name="Sonobe K."/>
            <person name="Ishii M."/>
            <person name="Ohtani R."/>
            <person name="Kanamori-Sato M."/>
            <person name="Honoki R."/>
            <person name="Miyazaki D."/>
            <person name="Mochizuki H."/>
            <person name="Umetsu J."/>
            <person name="Higashi K."/>
            <person name="Shibata D."/>
            <person name="Kamiya Y."/>
            <person name="Sato N."/>
            <person name="Nakamura Y."/>
            <person name="Tabata S."/>
            <person name="Ida S."/>
            <person name="Kurokawa K."/>
            <person name="Ohta H."/>
        </authorList>
    </citation>
    <scope>NUCLEOTIDE SEQUENCE [LARGE SCALE GENOMIC DNA]</scope>
    <source>
        <strain evidence="2 3">NIES-2285</strain>
    </source>
</reference>
<dbReference type="Proteomes" id="UP000054558">
    <property type="component" value="Unassembled WGS sequence"/>
</dbReference>
<dbReference type="AlphaFoldDB" id="A0A1Y1IHD2"/>
<feature type="compositionally biased region" description="Basic and acidic residues" evidence="1">
    <location>
        <begin position="48"/>
        <end position="57"/>
    </location>
</feature>
<evidence type="ECO:0008006" key="4">
    <source>
        <dbReference type="Google" id="ProtNLM"/>
    </source>
</evidence>
<protein>
    <recommendedName>
        <fullName evidence="4">DUF3598 domain-containing protein</fullName>
    </recommendedName>
</protein>
<feature type="compositionally biased region" description="Acidic residues" evidence="1">
    <location>
        <begin position="234"/>
        <end position="272"/>
    </location>
</feature>
<evidence type="ECO:0000256" key="1">
    <source>
        <dbReference type="SAM" id="MobiDB-lite"/>
    </source>
</evidence>